<comment type="caution">
    <text evidence="2">The sequence shown here is derived from an EMBL/GenBank/DDBJ whole genome shotgun (WGS) entry which is preliminary data.</text>
</comment>
<dbReference type="EMBL" id="CM027689">
    <property type="protein sequence ID" value="KAG0513228.1"/>
    <property type="molecule type" value="Genomic_DNA"/>
</dbReference>
<dbReference type="AlphaFoldDB" id="A0A921Q032"/>
<sequence length="79" mass="8915">HRLHQVLRASSPSNRATVVSPYWVVAPPSVCPLRRYIYIVVTCTSTTVLHNLCCAIRLHKVFVLLIGSSSSSSHYPRRR</sequence>
<proteinExistence type="predicted"/>
<evidence type="ECO:0000313" key="3">
    <source>
        <dbReference type="Proteomes" id="UP000807115"/>
    </source>
</evidence>
<organism evidence="2 3">
    <name type="scientific">Sorghum bicolor</name>
    <name type="common">Sorghum</name>
    <name type="synonym">Sorghum vulgare</name>
    <dbReference type="NCBI Taxonomy" id="4558"/>
    <lineage>
        <taxon>Eukaryota</taxon>
        <taxon>Viridiplantae</taxon>
        <taxon>Streptophyta</taxon>
        <taxon>Embryophyta</taxon>
        <taxon>Tracheophyta</taxon>
        <taxon>Spermatophyta</taxon>
        <taxon>Magnoliopsida</taxon>
        <taxon>Liliopsida</taxon>
        <taxon>Poales</taxon>
        <taxon>Poaceae</taxon>
        <taxon>PACMAD clade</taxon>
        <taxon>Panicoideae</taxon>
        <taxon>Andropogonodae</taxon>
        <taxon>Andropogoneae</taxon>
        <taxon>Sorghinae</taxon>
        <taxon>Sorghum</taxon>
    </lineage>
</organism>
<reference evidence="2" key="2">
    <citation type="submission" date="2020-10" db="EMBL/GenBank/DDBJ databases">
        <authorList>
            <person name="Cooper E.A."/>
            <person name="Brenton Z.W."/>
            <person name="Flinn B.S."/>
            <person name="Jenkins J."/>
            <person name="Shu S."/>
            <person name="Flowers D."/>
            <person name="Luo F."/>
            <person name="Wang Y."/>
            <person name="Xia P."/>
            <person name="Barry K."/>
            <person name="Daum C."/>
            <person name="Lipzen A."/>
            <person name="Yoshinaga Y."/>
            <person name="Schmutz J."/>
            <person name="Saski C."/>
            <person name="Vermerris W."/>
            <person name="Kresovich S."/>
        </authorList>
    </citation>
    <scope>NUCLEOTIDE SEQUENCE</scope>
</reference>
<dbReference type="Proteomes" id="UP000807115">
    <property type="component" value="Chromosome 10"/>
</dbReference>
<gene>
    <name evidence="1" type="ORF">BDA96_10G080700</name>
    <name evidence="2" type="ORF">BDA96_10G083800</name>
</gene>
<evidence type="ECO:0000313" key="1">
    <source>
        <dbReference type="EMBL" id="KAG0513189.1"/>
    </source>
</evidence>
<protein>
    <submittedName>
        <fullName evidence="2">Uncharacterized protein</fullName>
    </submittedName>
</protein>
<accession>A0A921Q032</accession>
<dbReference type="EMBL" id="CM027689">
    <property type="protein sequence ID" value="KAG0513189.1"/>
    <property type="molecule type" value="Genomic_DNA"/>
</dbReference>
<feature type="non-terminal residue" evidence="2">
    <location>
        <position position="1"/>
    </location>
</feature>
<name>A0A921Q032_SORBI</name>
<reference evidence="2" key="1">
    <citation type="journal article" date="2019" name="BMC Genomics">
        <title>A new reference genome for Sorghum bicolor reveals high levels of sequence similarity between sweet and grain genotypes: implications for the genetics of sugar metabolism.</title>
        <authorList>
            <person name="Cooper E.A."/>
            <person name="Brenton Z.W."/>
            <person name="Flinn B.S."/>
            <person name="Jenkins J."/>
            <person name="Shu S."/>
            <person name="Flowers D."/>
            <person name="Luo F."/>
            <person name="Wang Y."/>
            <person name="Xia P."/>
            <person name="Barry K."/>
            <person name="Daum C."/>
            <person name="Lipzen A."/>
            <person name="Yoshinaga Y."/>
            <person name="Schmutz J."/>
            <person name="Saski C."/>
            <person name="Vermerris W."/>
            <person name="Kresovich S."/>
        </authorList>
    </citation>
    <scope>NUCLEOTIDE SEQUENCE</scope>
</reference>
<evidence type="ECO:0000313" key="2">
    <source>
        <dbReference type="EMBL" id="KAG0513228.1"/>
    </source>
</evidence>